<dbReference type="InterPro" id="IPR028055">
    <property type="entry name" value="YidC/Oxa/ALB_C"/>
</dbReference>
<comment type="similarity">
    <text evidence="9">Belongs to the OXA1/ALB3/YidC family.</text>
</comment>
<feature type="transmembrane region" description="Helical" evidence="10">
    <location>
        <begin position="199"/>
        <end position="222"/>
    </location>
</feature>
<keyword evidence="2" id="KW-0813">Transport</keyword>
<sequence length="289" mass="33229">MEKSYKKYRKYLVLALLLLVLVGCRRLTDANGNIMEEVIIRLGDPFPWGKEGEGWFSIFIVWPISQAFNLVAKYTGSAFISIVTVTLIINALKFGLTIKQTIQQQKMQLIQPELNRIQEKYKGRTDNQAKMQQSAELQKVYQKHEISPFGALVPLFIQLPVIMAMYQAVQRADLIIHGSILGQTLKATPREGFTTGNPVYIAIFITMAIAQAASMFLPQYLLKRRQKQRKYDKPQGPNTNTMMFMSLAMILFFAFTWNIGMSLYWAITALVQLFQTLYIQWKYTDNNTN</sequence>
<dbReference type="EMBL" id="CP013213">
    <property type="protein sequence ID" value="AMC94597.1"/>
    <property type="molecule type" value="Genomic_DNA"/>
</dbReference>
<dbReference type="KEGG" id="erl:AOC36_11615"/>
<gene>
    <name evidence="12" type="ORF">AOC36_11615</name>
</gene>
<dbReference type="NCBIfam" id="TIGR03592">
    <property type="entry name" value="yidC_oxa1_cterm"/>
    <property type="match status" value="1"/>
</dbReference>
<dbReference type="InterPro" id="IPR047196">
    <property type="entry name" value="YidC_ALB_C"/>
</dbReference>
<evidence type="ECO:0000256" key="4">
    <source>
        <dbReference type="ARBA" id="ARBA00022692"/>
    </source>
</evidence>
<dbReference type="GO" id="GO:0051205">
    <property type="term" value="P:protein insertion into membrane"/>
    <property type="evidence" value="ECO:0007669"/>
    <property type="project" value="TreeGrafter"/>
</dbReference>
<dbReference type="PROSITE" id="PS51257">
    <property type="entry name" value="PROKAR_LIPOPROTEIN"/>
    <property type="match status" value="1"/>
</dbReference>
<protein>
    <recommendedName>
        <fullName evidence="11">Membrane insertase YidC/Oxa/ALB C-terminal domain-containing protein</fullName>
    </recommendedName>
</protein>
<evidence type="ECO:0000256" key="6">
    <source>
        <dbReference type="ARBA" id="ARBA00022989"/>
    </source>
</evidence>
<keyword evidence="4 9" id="KW-0812">Transmembrane</keyword>
<dbReference type="OrthoDB" id="9780552at2"/>
<feature type="transmembrane region" description="Helical" evidence="10">
    <location>
        <begin position="243"/>
        <end position="267"/>
    </location>
</feature>
<organism evidence="12 13">
    <name type="scientific">Erysipelothrix larvae</name>
    <dbReference type="NCBI Taxonomy" id="1514105"/>
    <lineage>
        <taxon>Bacteria</taxon>
        <taxon>Bacillati</taxon>
        <taxon>Bacillota</taxon>
        <taxon>Erysipelotrichia</taxon>
        <taxon>Erysipelotrichales</taxon>
        <taxon>Erysipelotrichaceae</taxon>
        <taxon>Erysipelothrix</taxon>
    </lineage>
</organism>
<evidence type="ECO:0000256" key="7">
    <source>
        <dbReference type="ARBA" id="ARBA00023136"/>
    </source>
</evidence>
<dbReference type="GO" id="GO:0005886">
    <property type="term" value="C:plasma membrane"/>
    <property type="evidence" value="ECO:0007669"/>
    <property type="project" value="UniProtKB-SubCell"/>
</dbReference>
<keyword evidence="3" id="KW-1003">Cell membrane</keyword>
<keyword evidence="5" id="KW-0653">Protein transport</keyword>
<accession>A0A0X8H1Z3</accession>
<dbReference type="AlphaFoldDB" id="A0A0X8H1Z3"/>
<dbReference type="GO" id="GO:0032977">
    <property type="term" value="F:membrane insertase activity"/>
    <property type="evidence" value="ECO:0007669"/>
    <property type="project" value="InterPro"/>
</dbReference>
<name>A0A0X8H1Z3_9FIRM</name>
<evidence type="ECO:0000313" key="12">
    <source>
        <dbReference type="EMBL" id="AMC94597.1"/>
    </source>
</evidence>
<proteinExistence type="inferred from homology"/>
<dbReference type="GO" id="GO:0015031">
    <property type="term" value="P:protein transport"/>
    <property type="evidence" value="ECO:0007669"/>
    <property type="project" value="UniProtKB-KW"/>
</dbReference>
<evidence type="ECO:0000256" key="9">
    <source>
        <dbReference type="RuleBase" id="RU003945"/>
    </source>
</evidence>
<evidence type="ECO:0000256" key="2">
    <source>
        <dbReference type="ARBA" id="ARBA00022448"/>
    </source>
</evidence>
<dbReference type="CDD" id="cd20070">
    <property type="entry name" value="5TM_YidC_Alb3"/>
    <property type="match status" value="1"/>
</dbReference>
<evidence type="ECO:0000313" key="13">
    <source>
        <dbReference type="Proteomes" id="UP000063781"/>
    </source>
</evidence>
<keyword evidence="6 10" id="KW-1133">Transmembrane helix</keyword>
<evidence type="ECO:0000259" key="11">
    <source>
        <dbReference type="Pfam" id="PF02096"/>
    </source>
</evidence>
<dbReference type="Proteomes" id="UP000063781">
    <property type="component" value="Chromosome"/>
</dbReference>
<dbReference type="PANTHER" id="PTHR12428">
    <property type="entry name" value="OXA1"/>
    <property type="match status" value="1"/>
</dbReference>
<keyword evidence="13" id="KW-1185">Reference proteome</keyword>
<reference evidence="12 13" key="1">
    <citation type="submission" date="2015-10" db="EMBL/GenBank/DDBJ databases">
        <title>Erysipelothrix larvae sp. LV19 isolated from the larval gut of the rhinoceros beetle, Trypoxylus dichotomus.</title>
        <authorList>
            <person name="Lim S."/>
            <person name="Kim B.-C."/>
        </authorList>
    </citation>
    <scope>NUCLEOTIDE SEQUENCE [LARGE SCALE GENOMIC DNA]</scope>
    <source>
        <strain evidence="12 13">LV19</strain>
    </source>
</reference>
<feature type="transmembrane region" description="Helical" evidence="10">
    <location>
        <begin position="149"/>
        <end position="169"/>
    </location>
</feature>
<dbReference type="Pfam" id="PF02096">
    <property type="entry name" value="60KD_IMP"/>
    <property type="match status" value="1"/>
</dbReference>
<dbReference type="RefSeq" id="WP_067634512.1">
    <property type="nucleotide sequence ID" value="NZ_CP013213.1"/>
</dbReference>
<keyword evidence="7 10" id="KW-0472">Membrane</keyword>
<comment type="subcellular location">
    <subcellularLocation>
        <location evidence="1">Cell membrane</location>
        <topology evidence="1">Multi-pass membrane protein</topology>
    </subcellularLocation>
    <subcellularLocation>
        <location evidence="9">Membrane</location>
        <topology evidence="9">Multi-pass membrane protein</topology>
    </subcellularLocation>
</comment>
<dbReference type="STRING" id="1514105.AOC36_11615"/>
<dbReference type="InterPro" id="IPR001708">
    <property type="entry name" value="YidC/ALB3/OXA1/COX18"/>
</dbReference>
<evidence type="ECO:0000256" key="10">
    <source>
        <dbReference type="SAM" id="Phobius"/>
    </source>
</evidence>
<keyword evidence="8" id="KW-0143">Chaperone</keyword>
<evidence type="ECO:0000256" key="8">
    <source>
        <dbReference type="ARBA" id="ARBA00023186"/>
    </source>
</evidence>
<feature type="domain" description="Membrane insertase YidC/Oxa/ALB C-terminal" evidence="11">
    <location>
        <begin position="80"/>
        <end position="280"/>
    </location>
</feature>
<evidence type="ECO:0000256" key="3">
    <source>
        <dbReference type="ARBA" id="ARBA00022475"/>
    </source>
</evidence>
<evidence type="ECO:0000256" key="5">
    <source>
        <dbReference type="ARBA" id="ARBA00022927"/>
    </source>
</evidence>
<evidence type="ECO:0000256" key="1">
    <source>
        <dbReference type="ARBA" id="ARBA00004651"/>
    </source>
</evidence>
<dbReference type="PANTHER" id="PTHR12428:SF65">
    <property type="entry name" value="CYTOCHROME C OXIDASE ASSEMBLY PROTEIN COX18, MITOCHONDRIAL"/>
    <property type="match status" value="1"/>
</dbReference>